<organism evidence="1 2">
    <name type="scientific">Methanobrevibacter millerae</name>
    <dbReference type="NCBI Taxonomy" id="230361"/>
    <lineage>
        <taxon>Archaea</taxon>
        <taxon>Methanobacteriati</taxon>
        <taxon>Methanobacteriota</taxon>
        <taxon>Methanomada group</taxon>
        <taxon>Methanobacteria</taxon>
        <taxon>Methanobacteriales</taxon>
        <taxon>Methanobacteriaceae</taxon>
        <taxon>Methanobrevibacter</taxon>
    </lineage>
</organism>
<reference evidence="1 2" key="1">
    <citation type="submission" date="2016-10" db="EMBL/GenBank/DDBJ databases">
        <authorList>
            <person name="Varghese N."/>
            <person name="Submissions S."/>
        </authorList>
    </citation>
    <scope>NUCLEOTIDE SEQUENCE [LARGE SCALE GENOMIC DNA]</scope>
    <source>
        <strain evidence="1 2">DSM 16643</strain>
    </source>
</reference>
<dbReference type="EMBL" id="FMXB01000004">
    <property type="protein sequence ID" value="SDA46849.1"/>
    <property type="molecule type" value="Genomic_DNA"/>
</dbReference>
<dbReference type="Proteomes" id="UP000323439">
    <property type="component" value="Unassembled WGS sequence"/>
</dbReference>
<accession>A0A1G5VLV8</accession>
<protein>
    <submittedName>
        <fullName evidence="1">Uncharacterized protein</fullName>
    </submittedName>
</protein>
<gene>
    <name evidence="1" type="ORF">SAMN02910315_00739</name>
</gene>
<proteinExistence type="predicted"/>
<dbReference type="RefSeq" id="WP_149731354.1">
    <property type="nucleotide sequence ID" value="NZ_FMXB01000004.1"/>
</dbReference>
<dbReference type="AlphaFoldDB" id="A0A1G5VLV8"/>
<name>A0A1G5VLV8_9EURY</name>
<evidence type="ECO:0000313" key="2">
    <source>
        <dbReference type="Proteomes" id="UP000323439"/>
    </source>
</evidence>
<evidence type="ECO:0000313" key="1">
    <source>
        <dbReference type="EMBL" id="SDA46849.1"/>
    </source>
</evidence>
<keyword evidence="2" id="KW-1185">Reference proteome</keyword>
<sequence length="87" mass="10440">MLIRLIVEFLVCEIITEGMIAMTLIFKDDCKKEFLEEIRNAKKESESIFIKDEFNRIELEYLELINRFYELQIKNCKLKAQNSDSEK</sequence>